<proteinExistence type="predicted"/>
<accession>A0A0H5Q555</accession>
<dbReference type="EMBL" id="LN853731">
    <property type="protein sequence ID" value="CRY96580.1"/>
    <property type="molecule type" value="Genomic_DNA"/>
</dbReference>
<reference evidence="1" key="2">
    <citation type="submission" date="2015-07" db="EMBL/GenBank/DDBJ databases">
        <title>Plasmids, circular viruses and viroids from rat gut.</title>
        <authorList>
            <person name="Jorgensen T.J."/>
            <person name="Hansen M.A."/>
            <person name="Xu Z."/>
            <person name="Tabak M.A."/>
            <person name="Sorensen S.J."/>
            <person name="Hansen L.H."/>
        </authorList>
    </citation>
    <scope>NUCLEOTIDE SEQUENCE</scope>
    <source>
        <strain evidence="1">RGFK1153</strain>
    </source>
</reference>
<name>A0A0H5Q555_9ZZZZ</name>
<protein>
    <submittedName>
        <fullName evidence="1">Uncharacterized protein</fullName>
    </submittedName>
</protein>
<dbReference type="AlphaFoldDB" id="A0A0H5Q555"/>
<organism evidence="1">
    <name type="scientific">uncultured prokaryote</name>
    <dbReference type="NCBI Taxonomy" id="198431"/>
    <lineage>
        <taxon>unclassified sequences</taxon>
        <taxon>environmental samples</taxon>
    </lineage>
</organism>
<sequence length="63" mass="7097">MQVQRLVDWLATHSVIDVDYRTHCSGCGRTIAASTSREMSRLLHEHEVMCLLARASAVLLDNE</sequence>
<evidence type="ECO:0000313" key="1">
    <source>
        <dbReference type="EMBL" id="CRY96580.1"/>
    </source>
</evidence>
<reference evidence="1" key="1">
    <citation type="submission" date="2015-06" db="EMBL/GenBank/DDBJ databases">
        <authorList>
            <person name="Joergensen T."/>
        </authorList>
    </citation>
    <scope>NUCLEOTIDE SEQUENCE</scope>
    <source>
        <strain evidence="1">RGFK1153</strain>
    </source>
</reference>